<protein>
    <recommendedName>
        <fullName evidence="4">LTXXQ motif family protein</fullName>
    </recommendedName>
</protein>
<dbReference type="GO" id="GO:0042597">
    <property type="term" value="C:periplasmic space"/>
    <property type="evidence" value="ECO:0007669"/>
    <property type="project" value="InterPro"/>
</dbReference>
<dbReference type="Pfam" id="PF07813">
    <property type="entry name" value="LTXXQ"/>
    <property type="match status" value="1"/>
</dbReference>
<dbReference type="Proteomes" id="UP000198461">
    <property type="component" value="Unassembled WGS sequence"/>
</dbReference>
<keyword evidence="3" id="KW-1185">Reference proteome</keyword>
<feature type="chain" id="PRO_5012658560" description="LTXXQ motif family protein" evidence="1">
    <location>
        <begin position="22"/>
        <end position="107"/>
    </location>
</feature>
<evidence type="ECO:0000313" key="3">
    <source>
        <dbReference type="Proteomes" id="UP000198461"/>
    </source>
</evidence>
<gene>
    <name evidence="2" type="ORF">SAMN05443662_0324</name>
</gene>
<name>A0A1N6DPM6_9GAMM</name>
<dbReference type="AlphaFoldDB" id="A0A1N6DPM6"/>
<evidence type="ECO:0008006" key="4">
    <source>
        <dbReference type="Google" id="ProtNLM"/>
    </source>
</evidence>
<proteinExistence type="predicted"/>
<accession>A0A1N6DPM6</accession>
<reference evidence="2 3" key="1">
    <citation type="submission" date="2016-11" db="EMBL/GenBank/DDBJ databases">
        <authorList>
            <person name="Jaros S."/>
            <person name="Januszkiewicz K."/>
            <person name="Wedrychowicz H."/>
        </authorList>
    </citation>
    <scope>NUCLEOTIDE SEQUENCE [LARGE SCALE GENOMIC DNA]</scope>
    <source>
        <strain evidence="2 3">DSM 17737</strain>
    </source>
</reference>
<dbReference type="InterPro" id="IPR012899">
    <property type="entry name" value="LTXXQ"/>
</dbReference>
<evidence type="ECO:0000313" key="2">
    <source>
        <dbReference type="EMBL" id="SIN72667.1"/>
    </source>
</evidence>
<keyword evidence="1" id="KW-0732">Signal</keyword>
<sequence>MKKLTILIAAGLMTASVTAQAAPQQARSPMAQALDLTPEQEAKINKIRDTYQAKIKALVEKADKEIRAVLTPEQKKKLAQIEAQRQAMIEQMRQRMQQQQQGAPHGK</sequence>
<dbReference type="Gene3D" id="1.20.120.1490">
    <property type="match status" value="1"/>
</dbReference>
<evidence type="ECO:0000256" key="1">
    <source>
        <dbReference type="SAM" id="SignalP"/>
    </source>
</evidence>
<feature type="signal peptide" evidence="1">
    <location>
        <begin position="1"/>
        <end position="21"/>
    </location>
</feature>
<dbReference type="RefSeq" id="WP_074200645.1">
    <property type="nucleotide sequence ID" value="NZ_FSRE01000001.1"/>
</dbReference>
<organism evidence="2 3">
    <name type="scientific">Sulfurivirga caldicuralii</name>
    <dbReference type="NCBI Taxonomy" id="364032"/>
    <lineage>
        <taxon>Bacteria</taxon>
        <taxon>Pseudomonadati</taxon>
        <taxon>Pseudomonadota</taxon>
        <taxon>Gammaproteobacteria</taxon>
        <taxon>Thiotrichales</taxon>
        <taxon>Piscirickettsiaceae</taxon>
        <taxon>Sulfurivirga</taxon>
    </lineage>
</organism>
<dbReference type="EMBL" id="FSRE01000001">
    <property type="protein sequence ID" value="SIN72667.1"/>
    <property type="molecule type" value="Genomic_DNA"/>
</dbReference>